<evidence type="ECO:0000313" key="2">
    <source>
        <dbReference type="Proteomes" id="UP001162992"/>
    </source>
</evidence>
<name>A0ACC2B1A3_DIPCM</name>
<keyword evidence="2" id="KW-1185">Reference proteome</keyword>
<organism evidence="1 2">
    <name type="scientific">Diphasiastrum complanatum</name>
    <name type="common">Issler's clubmoss</name>
    <name type="synonym">Lycopodium complanatum</name>
    <dbReference type="NCBI Taxonomy" id="34168"/>
    <lineage>
        <taxon>Eukaryota</taxon>
        <taxon>Viridiplantae</taxon>
        <taxon>Streptophyta</taxon>
        <taxon>Embryophyta</taxon>
        <taxon>Tracheophyta</taxon>
        <taxon>Lycopodiopsida</taxon>
        <taxon>Lycopodiales</taxon>
        <taxon>Lycopodiaceae</taxon>
        <taxon>Lycopodioideae</taxon>
        <taxon>Diphasiastrum</taxon>
    </lineage>
</organism>
<accession>A0ACC2B1A3</accession>
<evidence type="ECO:0000313" key="1">
    <source>
        <dbReference type="EMBL" id="KAJ7523572.1"/>
    </source>
</evidence>
<comment type="caution">
    <text evidence="1">The sequence shown here is derived from an EMBL/GenBank/DDBJ whole genome shotgun (WGS) entry which is preliminary data.</text>
</comment>
<protein>
    <submittedName>
        <fullName evidence="1">Uncharacterized protein</fullName>
    </submittedName>
</protein>
<reference evidence="2" key="1">
    <citation type="journal article" date="2024" name="Proc. Natl. Acad. Sci. U.S.A.">
        <title>Extraordinary preservation of gene collinearity over three hundred million years revealed in homosporous lycophytes.</title>
        <authorList>
            <person name="Li C."/>
            <person name="Wickell D."/>
            <person name="Kuo L.Y."/>
            <person name="Chen X."/>
            <person name="Nie B."/>
            <person name="Liao X."/>
            <person name="Peng D."/>
            <person name="Ji J."/>
            <person name="Jenkins J."/>
            <person name="Williams M."/>
            <person name="Shu S."/>
            <person name="Plott C."/>
            <person name="Barry K."/>
            <person name="Rajasekar S."/>
            <person name="Grimwood J."/>
            <person name="Han X."/>
            <person name="Sun S."/>
            <person name="Hou Z."/>
            <person name="He W."/>
            <person name="Dai G."/>
            <person name="Sun C."/>
            <person name="Schmutz J."/>
            <person name="Leebens-Mack J.H."/>
            <person name="Li F.W."/>
            <person name="Wang L."/>
        </authorList>
    </citation>
    <scope>NUCLEOTIDE SEQUENCE [LARGE SCALE GENOMIC DNA]</scope>
    <source>
        <strain evidence="2">cv. PW_Plant_1</strain>
    </source>
</reference>
<dbReference type="Proteomes" id="UP001162992">
    <property type="component" value="Chromosome 18"/>
</dbReference>
<sequence length="689" mass="77580">MEDQATVEQQHAENPSRRMKYEIFTRISKRLADEGYEHVNDPKFSTELVAHLHRLPTRYALDVIITRVGNVLTHIQLLQQAEQPKQHIACHVRAINPWLHDNIEESTTSPLLCSPRMGQKKQTNSKNITSKELKCSCLESSPQTQSFKKMTLVDSTSKGTSPKNENKTNKENEGYLRYAWGVNTERVEYVLTHKKMLQGAISGNYPAFHVRSIHVPKASIENENVPFHPCTEVSPNEDESESPRRTRSRQSMHSAPSFGSSASFNALAFDAEKSDQESNCGDVSSPSRAHAPMHEVTFSTIDKPKLLSQLSALLVDVGLNIREAHVFSTVDGYSLDVFVVDGWHSEDTQDLQQALEDAVARFEKGLQILQPPTFGPAPLSSPWESDLRAPNLSPDDWEIDYNQLKCVQKVASGSFGDLYRGTYCGQDVAIKILKSERLSESLQREFAQEVLMMRKVRHKNAVQLIGTCTKLPHLCIVTEFMSGGSLYDYLHKRKGTLKLPMVLRVAIDISKGMDYLHQSNIIHRDLKSANILMDENEVVKVADFGVARFQAPNGVMTAETGTYRWMAPEVIEHKPYDRKADVFSFGIVLWELLTGKLPYDYLTPLQAAVSVVQKGLRPSIPKHAPPKLTELLERCWCANPAKRPEFSEITLTLQKMDRELEDDGDHDSKKTEKKTGGLFSTLKKSTGVH</sequence>
<proteinExistence type="predicted"/>
<gene>
    <name evidence="1" type="ORF">O6H91_18G054700</name>
</gene>
<dbReference type="EMBL" id="CM055109">
    <property type="protein sequence ID" value="KAJ7523572.1"/>
    <property type="molecule type" value="Genomic_DNA"/>
</dbReference>